<reference evidence="1 2" key="1">
    <citation type="journal article" date="2013" name="Genome Biol.">
        <title>Comparative genomics of the core and accessory genomes of 48 Sinorhizobium strains comprising five genospecies.</title>
        <authorList>
            <person name="Sugawara M."/>
            <person name="Epstein B."/>
            <person name="Badgley B.D."/>
            <person name="Unno T."/>
            <person name="Xu L."/>
            <person name="Reese J."/>
            <person name="Gyaneshwar P."/>
            <person name="Denny R."/>
            <person name="Mudge J."/>
            <person name="Bharti A.K."/>
            <person name="Farmer A.D."/>
            <person name="May G.D."/>
            <person name="Woodward J.E."/>
            <person name="Medigue C."/>
            <person name="Vallenet D."/>
            <person name="Lajus A."/>
            <person name="Rouy Z."/>
            <person name="Martinez-Vaz B."/>
            <person name="Tiffin P."/>
            <person name="Young N.D."/>
            <person name="Sadowsky M.J."/>
        </authorList>
    </citation>
    <scope>NUCLEOTIDE SEQUENCE [LARGE SCALE GENOMIC DNA]</scope>
    <source>
        <strain evidence="1 2">USDA205</strain>
    </source>
</reference>
<comment type="caution">
    <text evidence="1">The sequence shown here is derived from an EMBL/GenBank/DDBJ whole genome shotgun (WGS) entry which is preliminary data.</text>
</comment>
<name>A0A844ADI3_RHIFR</name>
<sequence>MPEPQPFAILAPVPLVHLESSTEVLATEASVAFGSNSYEVFNKVDELRDGNPVRVLIYASHEGAEAQPSYMVKWRGWYVGQVWNDDGRHPEEKFRPPTALSDTPSWMTFWHVSELEEMDKKHWFPISKVPKFKGGWTKLKPPRGPVLVGLPSALE</sequence>
<proteinExistence type="predicted"/>
<dbReference type="EMBL" id="WISZ01000142">
    <property type="protein sequence ID" value="MQX10182.1"/>
    <property type="molecule type" value="Genomic_DNA"/>
</dbReference>
<evidence type="ECO:0000313" key="1">
    <source>
        <dbReference type="EMBL" id="MQX10182.1"/>
    </source>
</evidence>
<organism evidence="1 2">
    <name type="scientific">Rhizobium fredii</name>
    <name type="common">Sinorhizobium fredii</name>
    <dbReference type="NCBI Taxonomy" id="380"/>
    <lineage>
        <taxon>Bacteria</taxon>
        <taxon>Pseudomonadati</taxon>
        <taxon>Pseudomonadota</taxon>
        <taxon>Alphaproteobacteria</taxon>
        <taxon>Hyphomicrobiales</taxon>
        <taxon>Rhizobiaceae</taxon>
        <taxon>Sinorhizobium/Ensifer group</taxon>
        <taxon>Sinorhizobium</taxon>
    </lineage>
</organism>
<dbReference type="Proteomes" id="UP000466694">
    <property type="component" value="Unassembled WGS sequence"/>
</dbReference>
<dbReference type="RefSeq" id="WP_060563566.1">
    <property type="nucleotide sequence ID" value="NZ_BJNI01000020.1"/>
</dbReference>
<evidence type="ECO:0000313" key="2">
    <source>
        <dbReference type="Proteomes" id="UP000466694"/>
    </source>
</evidence>
<dbReference type="AlphaFoldDB" id="A0A844ADI3"/>
<protein>
    <submittedName>
        <fullName evidence="1">Uncharacterized protein</fullName>
    </submittedName>
</protein>
<gene>
    <name evidence="1" type="ORF">GHK48_18375</name>
</gene>
<accession>A0A844ADI3</accession>